<dbReference type="SUPFAM" id="SSF51230">
    <property type="entry name" value="Single hybrid motif"/>
    <property type="match status" value="2"/>
</dbReference>
<accession>A0A3A8JEE7</accession>
<comment type="cofactor">
    <cofactor evidence="8">
        <name>(R)-lipoate</name>
        <dbReference type="ChEBI" id="CHEBI:83088"/>
    </cofactor>
    <text evidence="8">Binds 2 lipoyl cofactors covalently.</text>
</comment>
<dbReference type="EMBL" id="RAVZ01000009">
    <property type="protein sequence ID" value="RKG93388.1"/>
    <property type="molecule type" value="Genomic_DNA"/>
</dbReference>
<dbReference type="PROSITE" id="PS50968">
    <property type="entry name" value="BIOTINYL_LIPOYL"/>
    <property type="match status" value="2"/>
</dbReference>
<dbReference type="OrthoDB" id="9805770at2"/>
<dbReference type="PANTHER" id="PTHR23151">
    <property type="entry name" value="DIHYDROLIPOAMIDE ACETYL/SUCCINYL-TRANSFERASE-RELATED"/>
    <property type="match status" value="1"/>
</dbReference>
<dbReference type="InterPro" id="IPR023213">
    <property type="entry name" value="CAT-like_dom_sf"/>
</dbReference>
<evidence type="ECO:0000256" key="9">
    <source>
        <dbReference type="SAM" id="MobiDB-lite"/>
    </source>
</evidence>
<dbReference type="InterPro" id="IPR003016">
    <property type="entry name" value="2-oxoA_DH_lipoyl-BS"/>
</dbReference>
<dbReference type="Gene3D" id="3.30.559.10">
    <property type="entry name" value="Chloramphenicol acetyltransferase-like domain"/>
    <property type="match status" value="1"/>
</dbReference>
<dbReference type="EC" id="2.3.1.12" evidence="8"/>
<keyword evidence="3 8" id="KW-0808">Transferase</keyword>
<keyword evidence="5 8" id="KW-0012">Acyltransferase</keyword>
<dbReference type="InterPro" id="IPR036625">
    <property type="entry name" value="E3-bd_dom_sf"/>
</dbReference>
<dbReference type="InterPro" id="IPR006257">
    <property type="entry name" value="LAT1"/>
</dbReference>
<evidence type="ECO:0000256" key="5">
    <source>
        <dbReference type="ARBA" id="ARBA00023315"/>
    </source>
</evidence>
<evidence type="ECO:0000259" key="10">
    <source>
        <dbReference type="PROSITE" id="PS50968"/>
    </source>
</evidence>
<proteinExistence type="inferred from homology"/>
<dbReference type="Pfam" id="PF00198">
    <property type="entry name" value="2-oxoacid_dh"/>
    <property type="match status" value="1"/>
</dbReference>
<dbReference type="SUPFAM" id="SSF47005">
    <property type="entry name" value="Peripheral subunit-binding domain of 2-oxo acid dehydrogenase complex"/>
    <property type="match status" value="1"/>
</dbReference>
<comment type="function">
    <text evidence="6">The pyruvate dehydrogenase complex catalyzes the overall conversion of pyruvate to acetyl-CoA and CO(2). It contains multiple copies of three enzymatic components: pyruvate dehydrogenase (E1), dihydrolipoamide acetyltransferase (E2) and lipoamide dehydrogenase (E3).</text>
</comment>
<dbReference type="Pfam" id="PF00364">
    <property type="entry name" value="Biotin_lipoyl"/>
    <property type="match status" value="2"/>
</dbReference>
<dbReference type="NCBIfam" id="TIGR01349">
    <property type="entry name" value="PDHac_trf_mito"/>
    <property type="match status" value="1"/>
</dbReference>
<dbReference type="InterPro" id="IPR004167">
    <property type="entry name" value="PSBD"/>
</dbReference>
<dbReference type="Pfam" id="PF02817">
    <property type="entry name" value="E3_binding"/>
    <property type="match status" value="1"/>
</dbReference>
<evidence type="ECO:0000259" key="11">
    <source>
        <dbReference type="PROSITE" id="PS51826"/>
    </source>
</evidence>
<dbReference type="PANTHER" id="PTHR23151:SF90">
    <property type="entry name" value="DIHYDROLIPOYLLYSINE-RESIDUE ACETYLTRANSFERASE COMPONENT OF PYRUVATE DEHYDROGENASE COMPLEX, MITOCHONDRIAL-RELATED"/>
    <property type="match status" value="1"/>
</dbReference>
<feature type="domain" description="Lipoyl-binding" evidence="10">
    <location>
        <begin position="131"/>
        <end position="206"/>
    </location>
</feature>
<dbReference type="FunFam" id="2.40.50.100:FF:000010">
    <property type="entry name" value="Acetyltransferase component of pyruvate dehydrogenase complex"/>
    <property type="match status" value="2"/>
</dbReference>
<feature type="domain" description="Peripheral subunit-binding (PSBD)" evidence="11">
    <location>
        <begin position="260"/>
        <end position="297"/>
    </location>
</feature>
<comment type="caution">
    <text evidence="12">The sequence shown here is derived from an EMBL/GenBank/DDBJ whole genome shotgun (WGS) entry which is preliminary data.</text>
</comment>
<evidence type="ECO:0000256" key="7">
    <source>
        <dbReference type="ARBA" id="ARBA00048370"/>
    </source>
</evidence>
<protein>
    <recommendedName>
        <fullName evidence="8">Acetyltransferase component of pyruvate dehydrogenase complex</fullName>
        <ecNumber evidence="8">2.3.1.12</ecNumber>
    </recommendedName>
</protein>
<dbReference type="InterPro" id="IPR001078">
    <property type="entry name" value="2-oxoacid_DH_actylTfrase"/>
</dbReference>
<comment type="catalytic activity">
    <reaction evidence="7 8">
        <text>N(6)-[(R)-dihydrolipoyl]-L-lysyl-[protein] + acetyl-CoA = N(6)-[(R)-S(8)-acetyldihydrolipoyl]-L-lysyl-[protein] + CoA</text>
        <dbReference type="Rhea" id="RHEA:17017"/>
        <dbReference type="Rhea" id="RHEA-COMP:10475"/>
        <dbReference type="Rhea" id="RHEA-COMP:10478"/>
        <dbReference type="ChEBI" id="CHEBI:57287"/>
        <dbReference type="ChEBI" id="CHEBI:57288"/>
        <dbReference type="ChEBI" id="CHEBI:83100"/>
        <dbReference type="ChEBI" id="CHEBI:83111"/>
        <dbReference type="EC" id="2.3.1.12"/>
    </reaction>
</comment>
<comment type="similarity">
    <text evidence="1 8">Belongs to the 2-oxoacid dehydrogenase family.</text>
</comment>
<evidence type="ECO:0000256" key="1">
    <source>
        <dbReference type="ARBA" id="ARBA00007317"/>
    </source>
</evidence>
<feature type="region of interest" description="Disordered" evidence="9">
    <location>
        <begin position="211"/>
        <end position="239"/>
    </location>
</feature>
<feature type="domain" description="Lipoyl-binding" evidence="10">
    <location>
        <begin position="2"/>
        <end position="77"/>
    </location>
</feature>
<dbReference type="InterPro" id="IPR045257">
    <property type="entry name" value="E2/Pdx1"/>
</dbReference>
<keyword evidence="12" id="KW-0670">Pyruvate</keyword>
<dbReference type="GO" id="GO:0006086">
    <property type="term" value="P:pyruvate decarboxylation to acetyl-CoA"/>
    <property type="evidence" value="ECO:0007669"/>
    <property type="project" value="InterPro"/>
</dbReference>
<reference evidence="13" key="1">
    <citation type="submission" date="2018-09" db="EMBL/GenBank/DDBJ databases">
        <authorList>
            <person name="Livingstone P.G."/>
            <person name="Whitworth D.E."/>
        </authorList>
    </citation>
    <scope>NUCLEOTIDE SEQUENCE [LARGE SCALE GENOMIC DNA]</scope>
    <source>
        <strain evidence="13">CA054A</strain>
    </source>
</reference>
<sequence length="553" mass="56949">MATPIQMPSLSPTMKEGKIIKWLKKVGDKIASGDAIAEVETDKSNLEVEAYDDGFLLEISVPEGEVATVGAPIGYLGAKGEKVSGGAAAPAAAAAQKTEAPKAAAPSAPKAEAPAAKPPAQPAAAAGSGEGIALLMPSLSPTMKEGKIVKWLKKAGDKVSSGDAIAEVETDKSNLEVEAYDDGTLARIVVNEGDMATVGAPIAFLTPKGAKAGASAPAAPKAPAPQQAPAAAAPSAPAGAQVVPLRREAAPAASGGGRLRASPLAKRIAQERGLDLAQVRGTGPLGRVVKRDVEQALGQGLAKAPAQAAAPQAKKAGAQPEARAFGTRPEPQAVPMSSMRKVIGQRMAEVKPGVPHFYLTVEVEMEAAVKIREEAKALDVKVSVNDIIVKAAAIALRRSPKMNVSLQGDQVLHYGTVDVGIAVAIEDGLITPIIRDADLKGLQTISAESRDMAERARKRALKPAEYTGGSLTVSNLGMYGIDQFIAVINPPQSAILAVGAVAEKAVARDGQVVVRKVMTVTLSGDHRVIDGATGAEYLRELKGLLEHPTRLLF</sequence>
<dbReference type="Proteomes" id="UP000268094">
    <property type="component" value="Unassembled WGS sequence"/>
</dbReference>
<dbReference type="Gene3D" id="4.10.320.10">
    <property type="entry name" value="E3-binding domain"/>
    <property type="match status" value="1"/>
</dbReference>
<evidence type="ECO:0000256" key="3">
    <source>
        <dbReference type="ARBA" id="ARBA00022679"/>
    </source>
</evidence>
<dbReference type="PROSITE" id="PS00189">
    <property type="entry name" value="LIPOYL"/>
    <property type="match status" value="2"/>
</dbReference>
<evidence type="ECO:0000313" key="13">
    <source>
        <dbReference type="Proteomes" id="UP000268094"/>
    </source>
</evidence>
<dbReference type="SUPFAM" id="SSF52777">
    <property type="entry name" value="CoA-dependent acyltransferases"/>
    <property type="match status" value="1"/>
</dbReference>
<dbReference type="AlphaFoldDB" id="A0A3A8JEE7"/>
<dbReference type="InterPro" id="IPR000089">
    <property type="entry name" value="Biotin_lipoyl"/>
</dbReference>
<dbReference type="InterPro" id="IPR011053">
    <property type="entry name" value="Single_hybrid_motif"/>
</dbReference>
<keyword evidence="13" id="KW-1185">Reference proteome</keyword>
<evidence type="ECO:0000313" key="12">
    <source>
        <dbReference type="EMBL" id="RKG93388.1"/>
    </source>
</evidence>
<feature type="region of interest" description="Disordered" evidence="9">
    <location>
        <begin position="98"/>
        <end position="124"/>
    </location>
</feature>
<dbReference type="GO" id="GO:0045254">
    <property type="term" value="C:pyruvate dehydrogenase complex"/>
    <property type="evidence" value="ECO:0007669"/>
    <property type="project" value="UniProtKB-UniRule"/>
</dbReference>
<gene>
    <name evidence="12" type="ORF">D7V88_02755</name>
</gene>
<evidence type="ECO:0000256" key="6">
    <source>
        <dbReference type="ARBA" id="ARBA00025211"/>
    </source>
</evidence>
<feature type="compositionally biased region" description="Low complexity" evidence="9">
    <location>
        <begin position="98"/>
        <end position="115"/>
    </location>
</feature>
<evidence type="ECO:0000256" key="2">
    <source>
        <dbReference type="ARBA" id="ARBA00011484"/>
    </source>
</evidence>
<dbReference type="RefSeq" id="WP_120539013.1">
    <property type="nucleotide sequence ID" value="NZ_RAVZ01000009.1"/>
</dbReference>
<dbReference type="CDD" id="cd06849">
    <property type="entry name" value="lipoyl_domain"/>
    <property type="match status" value="2"/>
</dbReference>
<organism evidence="12 13">
    <name type="scientific">Corallococcus terminator</name>
    <dbReference type="NCBI Taxonomy" id="2316733"/>
    <lineage>
        <taxon>Bacteria</taxon>
        <taxon>Pseudomonadati</taxon>
        <taxon>Myxococcota</taxon>
        <taxon>Myxococcia</taxon>
        <taxon>Myxococcales</taxon>
        <taxon>Cystobacterineae</taxon>
        <taxon>Myxococcaceae</taxon>
        <taxon>Corallococcus</taxon>
    </lineage>
</organism>
<dbReference type="GO" id="GO:0004742">
    <property type="term" value="F:dihydrolipoyllysine-residue acetyltransferase activity"/>
    <property type="evidence" value="ECO:0007669"/>
    <property type="project" value="UniProtKB-UniRule"/>
</dbReference>
<dbReference type="PROSITE" id="PS51826">
    <property type="entry name" value="PSBD"/>
    <property type="match status" value="1"/>
</dbReference>
<evidence type="ECO:0000256" key="4">
    <source>
        <dbReference type="ARBA" id="ARBA00022823"/>
    </source>
</evidence>
<dbReference type="Gene3D" id="2.40.50.100">
    <property type="match status" value="2"/>
</dbReference>
<name>A0A3A8JEE7_9BACT</name>
<evidence type="ECO:0000256" key="8">
    <source>
        <dbReference type="RuleBase" id="RU361137"/>
    </source>
</evidence>
<comment type="subunit">
    <text evidence="2">Forms a 24-polypeptide structural core with octahedral symmetry.</text>
</comment>
<keyword evidence="4 8" id="KW-0450">Lipoyl</keyword>